<evidence type="ECO:0000256" key="8">
    <source>
        <dbReference type="ARBA" id="ARBA00022917"/>
    </source>
</evidence>
<dbReference type="InterPro" id="IPR005121">
    <property type="entry name" value="Fdx_antiC-bd"/>
</dbReference>
<evidence type="ECO:0000256" key="9">
    <source>
        <dbReference type="ARBA" id="ARBA00023146"/>
    </source>
</evidence>
<dbReference type="PROSITE" id="PS51483">
    <property type="entry name" value="B5"/>
    <property type="match status" value="1"/>
</dbReference>
<dbReference type="Gene3D" id="3.30.70.380">
    <property type="entry name" value="Ferrodoxin-fold anticodon-binding domain"/>
    <property type="match status" value="1"/>
</dbReference>
<dbReference type="SUPFAM" id="SSF46955">
    <property type="entry name" value="Putative DNA-binding domain"/>
    <property type="match status" value="2"/>
</dbReference>
<dbReference type="GO" id="GO:0005524">
    <property type="term" value="F:ATP binding"/>
    <property type="evidence" value="ECO:0007669"/>
    <property type="project" value="UniProtKB-KW"/>
</dbReference>
<reference evidence="12" key="1">
    <citation type="submission" date="2016-10" db="EMBL/GenBank/DDBJ databases">
        <title>Chloroplast genomes as a tool to resolve red algal phylogenies: a case study in the Nemaliales.</title>
        <authorList>
            <person name="Costa J.F."/>
            <person name="Lin S.M."/>
            <person name="Macaya E.C."/>
            <person name="Fernandez-Garcia C."/>
            <person name="Verbruggen H."/>
        </authorList>
    </citation>
    <scope>NUCLEOTIDE SEQUENCE</scope>
    <source>
        <strain evidence="12">HV04060</strain>
    </source>
</reference>
<keyword evidence="5" id="KW-0547">Nucleotide-binding</keyword>
<dbReference type="GO" id="GO:0004826">
    <property type="term" value="F:phenylalanine-tRNA ligase activity"/>
    <property type="evidence" value="ECO:0007669"/>
    <property type="project" value="UniProtKB-EC"/>
</dbReference>
<evidence type="ECO:0000256" key="4">
    <source>
        <dbReference type="ARBA" id="ARBA00022723"/>
    </source>
</evidence>
<dbReference type="InterPro" id="IPR045060">
    <property type="entry name" value="Phe-tRNA-ligase_IIc_bsu"/>
</dbReference>
<keyword evidence="7" id="KW-0460">Magnesium</keyword>
<dbReference type="AlphaFoldDB" id="A0A1G4NSW1"/>
<evidence type="ECO:0000256" key="6">
    <source>
        <dbReference type="ARBA" id="ARBA00022840"/>
    </source>
</evidence>
<name>A0A1G4NSW1_9FLOR</name>
<dbReference type="PANTHER" id="PTHR10947">
    <property type="entry name" value="PHENYLALANYL-TRNA SYNTHETASE BETA CHAIN AND LEUCINE-RICH REPEAT-CONTAINING PROTEIN 47"/>
    <property type="match status" value="1"/>
</dbReference>
<dbReference type="Pfam" id="PF03483">
    <property type="entry name" value="B3_4"/>
    <property type="match status" value="1"/>
</dbReference>
<dbReference type="EMBL" id="LT622864">
    <property type="protein sequence ID" value="SCW21646.1"/>
    <property type="molecule type" value="Genomic_DNA"/>
</dbReference>
<dbReference type="GO" id="GO:0000287">
    <property type="term" value="F:magnesium ion binding"/>
    <property type="evidence" value="ECO:0007669"/>
    <property type="project" value="InterPro"/>
</dbReference>
<keyword evidence="12" id="KW-0934">Plastid</keyword>
<dbReference type="Pfam" id="PF03484">
    <property type="entry name" value="B5"/>
    <property type="match status" value="1"/>
</dbReference>
<keyword evidence="3 12" id="KW-0436">Ligase</keyword>
<dbReference type="PROSITE" id="PS51447">
    <property type="entry name" value="FDX_ACB"/>
    <property type="match status" value="1"/>
</dbReference>
<evidence type="ECO:0000313" key="12">
    <source>
        <dbReference type="EMBL" id="SCW21646.1"/>
    </source>
</evidence>
<dbReference type="GeneID" id="29998474"/>
<dbReference type="GO" id="GO:0009328">
    <property type="term" value="C:phenylalanine-tRNA ligase complex"/>
    <property type="evidence" value="ECO:0007669"/>
    <property type="project" value="TreeGrafter"/>
</dbReference>
<feature type="domain" description="FDX-ACB" evidence="10">
    <location>
        <begin position="568"/>
        <end position="659"/>
    </location>
</feature>
<dbReference type="SUPFAM" id="SSF54991">
    <property type="entry name" value="Anticodon-binding domain of PheRS"/>
    <property type="match status" value="1"/>
</dbReference>
<keyword evidence="4" id="KW-0479">Metal-binding</keyword>
<reference evidence="12" key="2">
    <citation type="submission" date="2016-10" db="EMBL/GenBank/DDBJ databases">
        <authorList>
            <person name="de Groot N.N."/>
        </authorList>
    </citation>
    <scope>NUCLEOTIDE SEQUENCE</scope>
    <source>
        <strain evidence="12">HV04060</strain>
    </source>
</reference>
<evidence type="ECO:0000256" key="5">
    <source>
        <dbReference type="ARBA" id="ARBA00022741"/>
    </source>
</evidence>
<protein>
    <recommendedName>
        <fullName evidence="2">phenylalanine--tRNA ligase</fullName>
        <ecNumber evidence="2">6.1.1.20</ecNumber>
    </recommendedName>
</protein>
<dbReference type="SUPFAM" id="SSF55681">
    <property type="entry name" value="Class II aaRS and biotin synthetases"/>
    <property type="match status" value="1"/>
</dbReference>
<sequence length="659" mass="78373">MINISWQWLTELLSLNKITFNVLNNKLNLAGFEIENINKKDNGDKIIEISNTSNRLDTTNITGMIKEVSSIISHKINFYKTQNHLKIYRKNLSNNSIYDTIMYGFSAEITIEESPEWLKDKLKLYNINSYNNVLDIINFIKIKWSQEIEIWGCNKIHNQNKQPDTMNESEFIDYLKNYRYKKLWDQLKIKNTNLKNIIIKTEILEINNIKTKINVKSKHENQIYRYNLLEAYNEAIILISYLCKTNIINIHLLSHNKKQFKSILTSDKNINNLLGPCTNKNNIMQGYLKPQRISRILTQLYFLKYNNYQNKNYYIEIPENRVYDVYREIDIIEEISRIYGFDYFIDKIPKNNQIGLKRINKYRIEHIKSILRSLGLSETMHYSIYDQSKKGIQIYNPLTSEHNHLRNNLLSSLLNAYIKNKKNDSPGFNIFEISRIFQMKNELYQESHHMSGIIGGEKYLRNEWQSKPQNLSWFQAKGEIEELFTRLNLNIKWDKPKENFYIYNRLKKYLHPKYTAYLYINKKPIGIFGEIQMSSLLENTYAKIYGFEIAIDPIIVVHLATITFKEYSKYPSIIRDISFNVTNKISFQDIHSLLQTIHNPIIESIYLFDVYTNNSETNKIAIRIIYRANNSTLQTDAVDRLELEIKNYIKKYIKQKFNL</sequence>
<dbReference type="InterPro" id="IPR009061">
    <property type="entry name" value="DNA-bd_dom_put_sf"/>
</dbReference>
<dbReference type="PANTHER" id="PTHR10947:SF0">
    <property type="entry name" value="PHENYLALANINE--TRNA LIGASE BETA SUBUNIT"/>
    <property type="match status" value="1"/>
</dbReference>
<proteinExistence type="predicted"/>
<accession>A0A1G4NSW1</accession>
<comment type="cofactor">
    <cofactor evidence="1">
        <name>Mg(2+)</name>
        <dbReference type="ChEBI" id="CHEBI:18420"/>
    </cofactor>
</comment>
<dbReference type="InterPro" id="IPR036690">
    <property type="entry name" value="Fdx_antiC-bd_sf"/>
</dbReference>
<dbReference type="Pfam" id="PF17759">
    <property type="entry name" value="tRNA_synthFbeta"/>
    <property type="match status" value="1"/>
</dbReference>
<dbReference type="InterPro" id="IPR005147">
    <property type="entry name" value="tRNA_synthase_B5-dom"/>
</dbReference>
<dbReference type="Gene3D" id="3.30.56.10">
    <property type="match status" value="2"/>
</dbReference>
<dbReference type="InterPro" id="IPR045864">
    <property type="entry name" value="aa-tRNA-synth_II/BPL/LPL"/>
</dbReference>
<dbReference type="Gene3D" id="3.30.930.10">
    <property type="entry name" value="Bira Bifunctional Protein, Domain 2"/>
    <property type="match status" value="1"/>
</dbReference>
<organism evidence="12">
    <name type="scientific">Dichotomaria marginata</name>
    <dbReference type="NCBI Taxonomy" id="268567"/>
    <lineage>
        <taxon>Eukaryota</taxon>
        <taxon>Rhodophyta</taxon>
        <taxon>Florideophyceae</taxon>
        <taxon>Nemaliophycidae</taxon>
        <taxon>Nemaliales</taxon>
        <taxon>Galaxauraceae</taxon>
        <taxon>Dichotomaria</taxon>
    </lineage>
</organism>
<evidence type="ECO:0000256" key="7">
    <source>
        <dbReference type="ARBA" id="ARBA00022842"/>
    </source>
</evidence>
<dbReference type="GO" id="GO:0006432">
    <property type="term" value="P:phenylalanyl-tRNA aminoacylation"/>
    <property type="evidence" value="ECO:0007669"/>
    <property type="project" value="InterPro"/>
</dbReference>
<keyword evidence="9" id="KW-0030">Aminoacyl-tRNA synthetase</keyword>
<keyword evidence="8" id="KW-0648">Protein biosynthesis</keyword>
<gene>
    <name evidence="12" type="primary">syfB</name>
    <name evidence="12" type="ORF">HV04060_231</name>
</gene>
<keyword evidence="12" id="KW-0150">Chloroplast</keyword>
<keyword evidence="6" id="KW-0067">ATP-binding</keyword>
<dbReference type="InterPro" id="IPR041616">
    <property type="entry name" value="PheRS_beta_core"/>
</dbReference>
<feature type="domain" description="B5" evidence="11">
    <location>
        <begin position="258"/>
        <end position="346"/>
    </location>
</feature>
<evidence type="ECO:0000256" key="3">
    <source>
        <dbReference type="ARBA" id="ARBA00022598"/>
    </source>
</evidence>
<evidence type="ECO:0000256" key="1">
    <source>
        <dbReference type="ARBA" id="ARBA00001946"/>
    </source>
</evidence>
<dbReference type="SMART" id="SM00874">
    <property type="entry name" value="B5"/>
    <property type="match status" value="1"/>
</dbReference>
<evidence type="ECO:0000256" key="2">
    <source>
        <dbReference type="ARBA" id="ARBA00012814"/>
    </source>
</evidence>
<geneLocation type="chloroplast" evidence="12"/>
<dbReference type="SMART" id="SM00896">
    <property type="entry name" value="FDX-ACB"/>
    <property type="match status" value="1"/>
</dbReference>
<dbReference type="GO" id="GO:0003723">
    <property type="term" value="F:RNA binding"/>
    <property type="evidence" value="ECO:0007669"/>
    <property type="project" value="InterPro"/>
</dbReference>
<evidence type="ECO:0000259" key="11">
    <source>
        <dbReference type="PROSITE" id="PS51483"/>
    </source>
</evidence>
<evidence type="ECO:0000259" key="10">
    <source>
        <dbReference type="PROSITE" id="PS51447"/>
    </source>
</evidence>
<dbReference type="Gene3D" id="3.50.40.10">
    <property type="entry name" value="Phenylalanyl-trna Synthetase, Chain B, domain 3"/>
    <property type="match status" value="1"/>
</dbReference>
<dbReference type="SUPFAM" id="SSF56037">
    <property type="entry name" value="PheT/TilS domain"/>
    <property type="match status" value="1"/>
</dbReference>
<dbReference type="Pfam" id="PF03147">
    <property type="entry name" value="FDX-ACB"/>
    <property type="match status" value="1"/>
</dbReference>
<dbReference type="RefSeq" id="YP_009313392.1">
    <property type="nucleotide sequence ID" value="NC_031656.1"/>
</dbReference>
<dbReference type="InterPro" id="IPR005146">
    <property type="entry name" value="B3/B4_tRNA-bd"/>
</dbReference>
<dbReference type="InterPro" id="IPR020825">
    <property type="entry name" value="Phe-tRNA_synthase-like_B3/B4"/>
</dbReference>
<dbReference type="EC" id="6.1.1.20" evidence="2"/>